<organism evidence="3 4">
    <name type="scientific">Halogeometricum limi</name>
    <dbReference type="NCBI Taxonomy" id="555875"/>
    <lineage>
        <taxon>Archaea</taxon>
        <taxon>Methanobacteriati</taxon>
        <taxon>Methanobacteriota</taxon>
        <taxon>Stenosarchaea group</taxon>
        <taxon>Halobacteria</taxon>
        <taxon>Halobacteriales</taxon>
        <taxon>Haloferacaceae</taxon>
        <taxon>Halogeometricum</taxon>
    </lineage>
</organism>
<feature type="compositionally biased region" description="Acidic residues" evidence="1">
    <location>
        <begin position="197"/>
        <end position="210"/>
    </location>
</feature>
<reference evidence="4" key="1">
    <citation type="submission" date="2016-10" db="EMBL/GenBank/DDBJ databases">
        <authorList>
            <person name="Varghese N."/>
            <person name="Submissions S."/>
        </authorList>
    </citation>
    <scope>NUCLEOTIDE SEQUENCE [LARGE SCALE GENOMIC DNA]</scope>
    <source>
        <strain evidence="4">CGMCC 1.8711</strain>
    </source>
</reference>
<keyword evidence="4" id="KW-1185">Reference proteome</keyword>
<accession>A0A1I6FYZ3</accession>
<proteinExistence type="predicted"/>
<feature type="domain" description="PepSY" evidence="2">
    <location>
        <begin position="136"/>
        <end position="192"/>
    </location>
</feature>
<evidence type="ECO:0000313" key="4">
    <source>
        <dbReference type="Proteomes" id="UP000243250"/>
    </source>
</evidence>
<evidence type="ECO:0000313" key="3">
    <source>
        <dbReference type="EMBL" id="SFR35175.1"/>
    </source>
</evidence>
<dbReference type="Gene3D" id="3.10.450.40">
    <property type="match status" value="2"/>
</dbReference>
<gene>
    <name evidence="3" type="ORF">SAMN04488124_0576</name>
</gene>
<feature type="region of interest" description="Disordered" evidence="1">
    <location>
        <begin position="186"/>
        <end position="210"/>
    </location>
</feature>
<sequence length="210" mass="21609">MNVPTTRAVVVGIVALVAVIGAVGVGGALGPASTFAQVDDGPVNLGDVEVSAAEAVEIAEGESDGTAVELEAFTSILSGLPVWEVEFVDENGNETEVYVDGTSGDVLNVETEPADADEADDEDEANASLVEVPLRDAVVIAEGEVDGGVAVEGELFPARVDGTPVWEVEVVSADGDETEVYVDATNGDVLDVQTESPDGDDEDDEEEEDD</sequence>
<evidence type="ECO:0000256" key="1">
    <source>
        <dbReference type="SAM" id="MobiDB-lite"/>
    </source>
</evidence>
<dbReference type="Proteomes" id="UP000243250">
    <property type="component" value="Unassembled WGS sequence"/>
</dbReference>
<dbReference type="InterPro" id="IPR025711">
    <property type="entry name" value="PepSY"/>
</dbReference>
<feature type="domain" description="PepSY" evidence="2">
    <location>
        <begin position="50"/>
        <end position="110"/>
    </location>
</feature>
<protein>
    <submittedName>
        <fullName evidence="3">Peptidase propeptide and YPEB domain-containing protein</fullName>
    </submittedName>
</protein>
<name>A0A1I6FYZ3_9EURY</name>
<dbReference type="AlphaFoldDB" id="A0A1I6FYZ3"/>
<dbReference type="STRING" id="555875.SAMN04488124_0576"/>
<dbReference type="EMBL" id="FOYS01000001">
    <property type="protein sequence ID" value="SFR35175.1"/>
    <property type="molecule type" value="Genomic_DNA"/>
</dbReference>
<evidence type="ECO:0000259" key="2">
    <source>
        <dbReference type="Pfam" id="PF03413"/>
    </source>
</evidence>
<dbReference type="Pfam" id="PF03413">
    <property type="entry name" value="PepSY"/>
    <property type="match status" value="2"/>
</dbReference>